<dbReference type="AlphaFoldDB" id="A0AAD2J3C6"/>
<evidence type="ECO:0000313" key="2">
    <source>
        <dbReference type="EMBL" id="CUJ58480.1"/>
    </source>
</evidence>
<dbReference type="PRINTS" id="PR01217">
    <property type="entry name" value="PRICHEXTENSN"/>
</dbReference>
<feature type="region of interest" description="Disordered" evidence="1">
    <location>
        <begin position="284"/>
        <end position="383"/>
    </location>
</feature>
<sequence length="450" mass="45973">MLRTSAVPPGPGAGGFPAAPDVERLDDILRLPPGRLREQEILRVVAGLSASLAAMHEGGRAHGGICPDAVVRDGQGFAVLAPPFDAAPDDEDAARHAGYAAFEQYTDDPGHSCGPWTDVYGLAALAYFLATGAAPPGALARRVRDDCPPLDEWHPGAYRAAFCAAVDEGLAMEAQARPRTAAALAAAMGVIPPAVPAPAAVSVAAPVEDPGPDMTAPSLMMETPAGDFADPPPAAARLTAMRPEHPTRARRMLPLAVAGLLLLAAGGYAWLRPAQPPVELAGVAPPQAQQQPQPQSEPPSQPPPQPLPPSEPQPQPAPAPTPPTPPDSPAAALPASPPQAAATGSTMPSASPKSDSAPEPEAAAAPAASEPAAPATPPPQAAPVTVRVAVRPWGEVVVNGRSRGVSPPLRELSLPPGRYQVTVRNASAGDYRMTLTVAPGRPASITHEFE</sequence>
<dbReference type="SUPFAM" id="SSF56112">
    <property type="entry name" value="Protein kinase-like (PK-like)"/>
    <property type="match status" value="1"/>
</dbReference>
<protein>
    <recommendedName>
        <fullName evidence="4">Protein kinase domain-containing protein</fullName>
    </recommendedName>
</protein>
<accession>A0AAD2J3C6</accession>
<evidence type="ECO:0008006" key="4">
    <source>
        <dbReference type="Google" id="ProtNLM"/>
    </source>
</evidence>
<gene>
    <name evidence="2" type="ORF">ERS370000_04708</name>
</gene>
<reference evidence="2 3" key="1">
    <citation type="submission" date="2015-09" db="EMBL/GenBank/DDBJ databases">
        <authorList>
            <consortium name="Pathogen Informatics"/>
        </authorList>
    </citation>
    <scope>NUCLEOTIDE SEQUENCE [LARGE SCALE GENOMIC DNA]</scope>
    <source>
        <strain evidence="2 3">2789STDY5608625</strain>
    </source>
</reference>
<dbReference type="InterPro" id="IPR011009">
    <property type="entry name" value="Kinase-like_dom_sf"/>
</dbReference>
<organism evidence="2 3">
    <name type="scientific">Achromobacter aegrifaciens</name>
    <dbReference type="NCBI Taxonomy" id="1287736"/>
    <lineage>
        <taxon>Bacteria</taxon>
        <taxon>Pseudomonadati</taxon>
        <taxon>Pseudomonadota</taxon>
        <taxon>Betaproteobacteria</taxon>
        <taxon>Burkholderiales</taxon>
        <taxon>Alcaligenaceae</taxon>
        <taxon>Achromobacter</taxon>
    </lineage>
</organism>
<dbReference type="EMBL" id="CYTK01000008">
    <property type="protein sequence ID" value="CUJ58480.1"/>
    <property type="molecule type" value="Genomic_DNA"/>
</dbReference>
<feature type="compositionally biased region" description="Low complexity" evidence="1">
    <location>
        <begin position="284"/>
        <end position="294"/>
    </location>
</feature>
<evidence type="ECO:0000313" key="3">
    <source>
        <dbReference type="Proteomes" id="UP000044098"/>
    </source>
</evidence>
<feature type="compositionally biased region" description="Pro residues" evidence="1">
    <location>
        <begin position="295"/>
        <end position="328"/>
    </location>
</feature>
<dbReference type="Gene3D" id="1.10.510.10">
    <property type="entry name" value="Transferase(Phosphotransferase) domain 1"/>
    <property type="match status" value="1"/>
</dbReference>
<proteinExistence type="predicted"/>
<name>A0AAD2J3C6_ACHAE</name>
<comment type="caution">
    <text evidence="2">The sequence shown here is derived from an EMBL/GenBank/DDBJ whole genome shotgun (WGS) entry which is preliminary data.</text>
</comment>
<evidence type="ECO:0000256" key="1">
    <source>
        <dbReference type="SAM" id="MobiDB-lite"/>
    </source>
</evidence>
<feature type="compositionally biased region" description="Low complexity" evidence="1">
    <location>
        <begin position="329"/>
        <end position="373"/>
    </location>
</feature>
<dbReference type="RefSeq" id="WP_156337429.1">
    <property type="nucleotide sequence ID" value="NZ_CYTK01000008.1"/>
</dbReference>
<dbReference type="Proteomes" id="UP000044098">
    <property type="component" value="Unassembled WGS sequence"/>
</dbReference>